<organism evidence="1 2">
    <name type="scientific">Chlamydomonas reinhardtii</name>
    <name type="common">Chlamydomonas smithii</name>
    <dbReference type="NCBI Taxonomy" id="3055"/>
    <lineage>
        <taxon>Eukaryota</taxon>
        <taxon>Viridiplantae</taxon>
        <taxon>Chlorophyta</taxon>
        <taxon>core chlorophytes</taxon>
        <taxon>Chlorophyceae</taxon>
        <taxon>CS clade</taxon>
        <taxon>Chlamydomonadales</taxon>
        <taxon>Chlamydomonadaceae</taxon>
        <taxon>Chlamydomonas</taxon>
    </lineage>
</organism>
<keyword evidence="2" id="KW-1185">Reference proteome</keyword>
<name>A0A2K3DD83_CHLRE</name>
<dbReference type="EMBL" id="CM008970">
    <property type="protein sequence ID" value="PNW78490.1"/>
    <property type="molecule type" value="Genomic_DNA"/>
</dbReference>
<dbReference type="GeneID" id="5720149"/>
<dbReference type="Gramene" id="PNW78490">
    <property type="protein sequence ID" value="PNW78490"/>
    <property type="gene ID" value="CHLRE_09g395350v5"/>
</dbReference>
<dbReference type="OMA" id="LEMYKEW"/>
<sequence length="111" mass="12807">MSAAIGQLLGKGFEKFFYDYSLYDSYFKQYIKSRGQYVALRHVAFVMVGINLLIDVNFPFNPPFPTIGELWSIGMCPSGWKGTWVCETDKHKALEMYKEWKSGKKSVEAHH</sequence>
<evidence type="ECO:0000313" key="1">
    <source>
        <dbReference type="EMBL" id="PNW78490.1"/>
    </source>
</evidence>
<reference evidence="1 2" key="1">
    <citation type="journal article" date="2007" name="Science">
        <title>The Chlamydomonas genome reveals the evolution of key animal and plant functions.</title>
        <authorList>
            <person name="Merchant S.S."/>
            <person name="Prochnik S.E."/>
            <person name="Vallon O."/>
            <person name="Harris E.H."/>
            <person name="Karpowicz S.J."/>
            <person name="Witman G.B."/>
            <person name="Terry A."/>
            <person name="Salamov A."/>
            <person name="Fritz-Laylin L.K."/>
            <person name="Marechal-Drouard L."/>
            <person name="Marshall W.F."/>
            <person name="Qu L.H."/>
            <person name="Nelson D.R."/>
            <person name="Sanderfoot A.A."/>
            <person name="Spalding M.H."/>
            <person name="Kapitonov V.V."/>
            <person name="Ren Q."/>
            <person name="Ferris P."/>
            <person name="Lindquist E."/>
            <person name="Shapiro H."/>
            <person name="Lucas S.M."/>
            <person name="Grimwood J."/>
            <person name="Schmutz J."/>
            <person name="Cardol P."/>
            <person name="Cerutti H."/>
            <person name="Chanfreau G."/>
            <person name="Chen C.L."/>
            <person name="Cognat V."/>
            <person name="Croft M.T."/>
            <person name="Dent R."/>
            <person name="Dutcher S."/>
            <person name="Fernandez E."/>
            <person name="Fukuzawa H."/>
            <person name="Gonzalez-Ballester D."/>
            <person name="Gonzalez-Halphen D."/>
            <person name="Hallmann A."/>
            <person name="Hanikenne M."/>
            <person name="Hippler M."/>
            <person name="Inwood W."/>
            <person name="Jabbari K."/>
            <person name="Kalanon M."/>
            <person name="Kuras R."/>
            <person name="Lefebvre P.A."/>
            <person name="Lemaire S.D."/>
            <person name="Lobanov A.V."/>
            <person name="Lohr M."/>
            <person name="Manuell A."/>
            <person name="Meier I."/>
            <person name="Mets L."/>
            <person name="Mittag M."/>
            <person name="Mittelmeier T."/>
            <person name="Moroney J.V."/>
            <person name="Moseley J."/>
            <person name="Napoli C."/>
            <person name="Nedelcu A.M."/>
            <person name="Niyogi K."/>
            <person name="Novoselov S.V."/>
            <person name="Paulsen I.T."/>
            <person name="Pazour G."/>
            <person name="Purton S."/>
            <person name="Ral J.P."/>
            <person name="Riano-Pachon D.M."/>
            <person name="Riekhof W."/>
            <person name="Rymarquis L."/>
            <person name="Schroda M."/>
            <person name="Stern D."/>
            <person name="Umen J."/>
            <person name="Willows R."/>
            <person name="Wilson N."/>
            <person name="Zimmer S.L."/>
            <person name="Allmer J."/>
            <person name="Balk J."/>
            <person name="Bisova K."/>
            <person name="Chen C.J."/>
            <person name="Elias M."/>
            <person name="Gendler K."/>
            <person name="Hauser C."/>
            <person name="Lamb M.R."/>
            <person name="Ledford H."/>
            <person name="Long J.C."/>
            <person name="Minagawa J."/>
            <person name="Page M.D."/>
            <person name="Pan J."/>
            <person name="Pootakham W."/>
            <person name="Roje S."/>
            <person name="Rose A."/>
            <person name="Stahlberg E."/>
            <person name="Terauchi A.M."/>
            <person name="Yang P."/>
            <person name="Ball S."/>
            <person name="Bowler C."/>
            <person name="Dieckmann C.L."/>
            <person name="Gladyshev V.N."/>
            <person name="Green P."/>
            <person name="Jorgensen R."/>
            <person name="Mayfield S."/>
            <person name="Mueller-Roeber B."/>
            <person name="Rajamani S."/>
            <person name="Sayre R.T."/>
            <person name="Brokstein P."/>
            <person name="Dubchak I."/>
            <person name="Goodstein D."/>
            <person name="Hornick L."/>
            <person name="Huang Y.W."/>
            <person name="Jhaveri J."/>
            <person name="Luo Y."/>
            <person name="Martinez D."/>
            <person name="Ngau W.C."/>
            <person name="Otillar B."/>
            <person name="Poliakov A."/>
            <person name="Porter A."/>
            <person name="Szajkowski L."/>
            <person name="Werner G."/>
            <person name="Zhou K."/>
            <person name="Grigoriev I.V."/>
            <person name="Rokhsar D.S."/>
            <person name="Grossman A.R."/>
        </authorList>
    </citation>
    <scope>NUCLEOTIDE SEQUENCE [LARGE SCALE GENOMIC DNA]</scope>
    <source>
        <strain evidence="2">CC-503</strain>
    </source>
</reference>
<protein>
    <submittedName>
        <fullName evidence="1">Uncharacterized protein</fullName>
    </submittedName>
</protein>
<dbReference type="SMR" id="A0A2K3DD83"/>
<evidence type="ECO:0000313" key="2">
    <source>
        <dbReference type="Proteomes" id="UP000006906"/>
    </source>
</evidence>
<dbReference type="InParanoid" id="A0A2K3DD83"/>
<dbReference type="OrthoDB" id="532700at2759"/>
<dbReference type="ExpressionAtlas" id="A0A2K3DD83">
    <property type="expression patterns" value="baseline"/>
</dbReference>
<dbReference type="PaxDb" id="3055-EDP02597"/>
<dbReference type="Proteomes" id="UP000006906">
    <property type="component" value="Chromosome 9"/>
</dbReference>
<dbReference type="RefSeq" id="XP_042920916.1">
    <property type="nucleotide sequence ID" value="XM_043065751.1"/>
</dbReference>
<accession>A0A2K3DD83</accession>
<proteinExistence type="predicted"/>
<dbReference type="AlphaFoldDB" id="A0A2K3DD83"/>
<dbReference type="KEGG" id="cre:CHLRE_09g395350v5"/>
<gene>
    <name evidence="1" type="ORF">CHLRE_09g395350v5</name>
</gene>